<protein>
    <submittedName>
        <fullName evidence="3">Uncharacterized protein</fullName>
    </submittedName>
</protein>
<gene>
    <name evidence="3" type="ORF">CB5_LOCUS2657</name>
</gene>
<dbReference type="PANTHER" id="PTHR12299:SF17">
    <property type="entry name" value="AT19571P-RELATED"/>
    <property type="match status" value="1"/>
</dbReference>
<dbReference type="AlphaFoldDB" id="A0A6V7NMC8"/>
<feature type="compositionally biased region" description="Low complexity" evidence="2">
    <location>
        <begin position="49"/>
        <end position="61"/>
    </location>
</feature>
<evidence type="ECO:0000256" key="2">
    <source>
        <dbReference type="SAM" id="MobiDB-lite"/>
    </source>
</evidence>
<dbReference type="EMBL" id="LR862139">
    <property type="protein sequence ID" value="CAD1819446.1"/>
    <property type="molecule type" value="Genomic_DNA"/>
</dbReference>
<name>A0A6V7NMC8_ANACO</name>
<dbReference type="InterPro" id="IPR039764">
    <property type="entry name" value="HABP4/SERBP1-like"/>
</dbReference>
<organism evidence="3">
    <name type="scientific">Ananas comosus var. bracteatus</name>
    <name type="common">red pineapple</name>
    <dbReference type="NCBI Taxonomy" id="296719"/>
    <lineage>
        <taxon>Eukaryota</taxon>
        <taxon>Viridiplantae</taxon>
        <taxon>Streptophyta</taxon>
        <taxon>Embryophyta</taxon>
        <taxon>Tracheophyta</taxon>
        <taxon>Spermatophyta</taxon>
        <taxon>Magnoliopsida</taxon>
        <taxon>Liliopsida</taxon>
        <taxon>Poales</taxon>
        <taxon>Bromeliaceae</taxon>
        <taxon>Bromelioideae</taxon>
        <taxon>Ananas</taxon>
    </lineage>
</organism>
<feature type="coiled-coil region" evidence="1">
    <location>
        <begin position="108"/>
        <end position="135"/>
    </location>
</feature>
<dbReference type="PANTHER" id="PTHR12299">
    <property type="entry name" value="HYALURONIC ACID-BINDING PROTEIN 4"/>
    <property type="match status" value="1"/>
</dbReference>
<accession>A0A6V7NMC8</accession>
<evidence type="ECO:0000313" key="3">
    <source>
        <dbReference type="EMBL" id="CAD1819446.1"/>
    </source>
</evidence>
<reference evidence="3" key="1">
    <citation type="submission" date="2020-07" db="EMBL/GenBank/DDBJ databases">
        <authorList>
            <person name="Lin J."/>
        </authorList>
    </citation>
    <scope>NUCLEOTIDE SEQUENCE</scope>
</reference>
<dbReference type="GO" id="GO:0005737">
    <property type="term" value="C:cytoplasm"/>
    <property type="evidence" value="ECO:0007669"/>
    <property type="project" value="TreeGrafter"/>
</dbReference>
<dbReference type="GO" id="GO:0003723">
    <property type="term" value="F:RNA binding"/>
    <property type="evidence" value="ECO:0007669"/>
    <property type="project" value="InterPro"/>
</dbReference>
<evidence type="ECO:0000256" key="1">
    <source>
        <dbReference type="SAM" id="Coils"/>
    </source>
</evidence>
<dbReference type="GO" id="GO:0005634">
    <property type="term" value="C:nucleus"/>
    <property type="evidence" value="ECO:0007669"/>
    <property type="project" value="TreeGrafter"/>
</dbReference>
<sequence>MEVHENRFAVLCDLDGDNNDLSSLLAKKAAAKPEAATGKQKQQKKKNPKAAAVASTASAASGFPSRPVPPSQHAKNFQTAGVHNRSTGDFPGNKTIEQANDDDNKLTFAEYKKSIQEKRKAIEALKTEERKVTVENQFEGMHLTGKKKEDDLQVNMQKSGKNKDKKDGFEKEKIVCKTVSIGKFQIPAKEEAARRGRRNGHRGGNCAGGHGCHAAVPRTHQDGVDFPPLRPAADAAANF</sequence>
<feature type="compositionally biased region" description="Low complexity" evidence="2">
    <location>
        <begin position="29"/>
        <end position="40"/>
    </location>
</feature>
<feature type="region of interest" description="Disordered" evidence="2">
    <location>
        <begin position="29"/>
        <end position="77"/>
    </location>
</feature>
<keyword evidence="1" id="KW-0175">Coiled coil</keyword>
<proteinExistence type="predicted"/>